<reference evidence="1" key="1">
    <citation type="journal article" date="2021" name="Sci. Rep.">
        <title>Diploid genomic architecture of Nitzschia inconspicua, an elite biomass production diatom.</title>
        <authorList>
            <person name="Oliver A."/>
            <person name="Podell S."/>
            <person name="Pinowska A."/>
            <person name="Traller J.C."/>
            <person name="Smith S.R."/>
            <person name="McClure R."/>
            <person name="Beliaev A."/>
            <person name="Bohutskyi P."/>
            <person name="Hill E.A."/>
            <person name="Rabines A."/>
            <person name="Zheng H."/>
            <person name="Allen L.Z."/>
            <person name="Kuo A."/>
            <person name="Grigoriev I.V."/>
            <person name="Allen A.E."/>
            <person name="Hazlebeck D."/>
            <person name="Allen E.E."/>
        </authorList>
    </citation>
    <scope>NUCLEOTIDE SEQUENCE</scope>
    <source>
        <strain evidence="1">Hildebrandi</strain>
    </source>
</reference>
<reference evidence="1" key="2">
    <citation type="submission" date="2021-04" db="EMBL/GenBank/DDBJ databases">
        <authorList>
            <person name="Podell S."/>
        </authorList>
    </citation>
    <scope>NUCLEOTIDE SEQUENCE</scope>
    <source>
        <strain evidence="1">Hildebrandi</strain>
    </source>
</reference>
<gene>
    <name evidence="1" type="ORF">IV203_017226</name>
</gene>
<dbReference type="AlphaFoldDB" id="A0A9K3PJ11"/>
<evidence type="ECO:0000313" key="2">
    <source>
        <dbReference type="Proteomes" id="UP000693970"/>
    </source>
</evidence>
<proteinExistence type="predicted"/>
<organism evidence="1 2">
    <name type="scientific">Nitzschia inconspicua</name>
    <dbReference type="NCBI Taxonomy" id="303405"/>
    <lineage>
        <taxon>Eukaryota</taxon>
        <taxon>Sar</taxon>
        <taxon>Stramenopiles</taxon>
        <taxon>Ochrophyta</taxon>
        <taxon>Bacillariophyta</taxon>
        <taxon>Bacillariophyceae</taxon>
        <taxon>Bacillariophycidae</taxon>
        <taxon>Bacillariales</taxon>
        <taxon>Bacillariaceae</taxon>
        <taxon>Nitzschia</taxon>
    </lineage>
</organism>
<name>A0A9K3PJ11_9STRA</name>
<sequence length="222" mass="26063">MRDLASTIALQRKRRKKREEEDDLRIQAMGPILHFFFHVMCLPLPATLSNDTPPRRIRRQPFAFRRKKGVIFYRDDKGNLLLMPPTMSSWYKLYCEEDSQETISNFHEKFRRRFRLPHKNFTDLVEKVTAESNRGDGLFSRWRPGKQAVSGQLAAPLNLFVLTSLRYLGRGWTFDDLEEATAISEEVIMTFYHEFIEFGATKLYPTCLWELGLYSPETTSAQ</sequence>
<protein>
    <submittedName>
        <fullName evidence="1">Uncharacterized protein</fullName>
    </submittedName>
</protein>
<dbReference type="EMBL" id="JAGRRH010000020">
    <property type="protein sequence ID" value="KAG7348521.1"/>
    <property type="molecule type" value="Genomic_DNA"/>
</dbReference>
<evidence type="ECO:0000313" key="1">
    <source>
        <dbReference type="EMBL" id="KAG7348521.1"/>
    </source>
</evidence>
<accession>A0A9K3PJ11</accession>
<comment type="caution">
    <text evidence="1">The sequence shown here is derived from an EMBL/GenBank/DDBJ whole genome shotgun (WGS) entry which is preliminary data.</text>
</comment>
<dbReference type="Proteomes" id="UP000693970">
    <property type="component" value="Unassembled WGS sequence"/>
</dbReference>
<keyword evidence="2" id="KW-1185">Reference proteome</keyword>